<dbReference type="GO" id="GO:0045202">
    <property type="term" value="C:synapse"/>
    <property type="evidence" value="ECO:0007669"/>
    <property type="project" value="TreeGrafter"/>
</dbReference>
<dbReference type="GO" id="GO:0005615">
    <property type="term" value="C:extracellular space"/>
    <property type="evidence" value="ECO:0007669"/>
    <property type="project" value="TreeGrafter"/>
</dbReference>
<evidence type="ECO:0000313" key="6">
    <source>
        <dbReference type="Ensembl" id="ENSEEEP00000030725.2"/>
    </source>
</evidence>
<feature type="domain" description="Ig-like" evidence="5">
    <location>
        <begin position="36"/>
        <end position="146"/>
    </location>
</feature>
<organism evidence="6 7">
    <name type="scientific">Electrophorus electricus</name>
    <name type="common">Electric eel</name>
    <name type="synonym">Gymnotus electricus</name>
    <dbReference type="NCBI Taxonomy" id="8005"/>
    <lineage>
        <taxon>Eukaryota</taxon>
        <taxon>Metazoa</taxon>
        <taxon>Chordata</taxon>
        <taxon>Craniata</taxon>
        <taxon>Vertebrata</taxon>
        <taxon>Euteleostomi</taxon>
        <taxon>Actinopterygii</taxon>
        <taxon>Neopterygii</taxon>
        <taxon>Teleostei</taxon>
        <taxon>Ostariophysi</taxon>
        <taxon>Gymnotiformes</taxon>
        <taxon>Gymnotoidei</taxon>
        <taxon>Gymnotidae</taxon>
        <taxon>Electrophorus</taxon>
    </lineage>
</organism>
<dbReference type="InterPro" id="IPR013106">
    <property type="entry name" value="Ig_V-set"/>
</dbReference>
<dbReference type="AlphaFoldDB" id="A0A4W4G3M7"/>
<evidence type="ECO:0000259" key="5">
    <source>
        <dbReference type="PROSITE" id="PS50835"/>
    </source>
</evidence>
<reference evidence="6" key="3">
    <citation type="submission" date="2020-05" db="EMBL/GenBank/DDBJ databases">
        <title>Electrophorus electricus (electric eel) genome, fEleEle1, primary haplotype.</title>
        <authorList>
            <person name="Myers G."/>
            <person name="Meyer A."/>
            <person name="Fedrigo O."/>
            <person name="Formenti G."/>
            <person name="Rhie A."/>
            <person name="Tracey A."/>
            <person name="Sims Y."/>
            <person name="Jarvis E.D."/>
        </authorList>
    </citation>
    <scope>NUCLEOTIDE SEQUENCE [LARGE SCALE GENOMIC DNA]</scope>
</reference>
<dbReference type="GO" id="GO:0072534">
    <property type="term" value="C:perineuronal net"/>
    <property type="evidence" value="ECO:0007669"/>
    <property type="project" value="TreeGrafter"/>
</dbReference>
<keyword evidence="1 4" id="KW-0732">Signal</keyword>
<keyword evidence="2" id="KW-0325">Glycoprotein</keyword>
<dbReference type="GeneTree" id="ENSGT00940000157343"/>
<dbReference type="InterPro" id="IPR007110">
    <property type="entry name" value="Ig-like_dom"/>
</dbReference>
<dbReference type="InterPro" id="IPR050691">
    <property type="entry name" value="Hyaluronan_bind_Proteoglycan"/>
</dbReference>
<proteinExistence type="predicted"/>
<reference evidence="7" key="1">
    <citation type="journal article" date="2014" name="Science">
        <title>Nonhuman genetics. Genomic basis for the convergent evolution of electric organs.</title>
        <authorList>
            <person name="Gallant J.R."/>
            <person name="Traeger L.L."/>
            <person name="Volkening J.D."/>
            <person name="Moffett H."/>
            <person name="Chen P.H."/>
            <person name="Novina C.D."/>
            <person name="Phillips G.N.Jr."/>
            <person name="Anand R."/>
            <person name="Wells G.B."/>
            <person name="Pinch M."/>
            <person name="Guth R."/>
            <person name="Unguez G.A."/>
            <person name="Albert J.S."/>
            <person name="Zakon H.H."/>
            <person name="Samanta M.P."/>
            <person name="Sussman M.R."/>
        </authorList>
    </citation>
    <scope>NUCLEOTIDE SEQUENCE [LARGE SCALE GENOMIC DNA]</scope>
</reference>
<dbReference type="Ensembl" id="ENSEEET00000031089.2">
    <property type="protein sequence ID" value="ENSEEEP00000030725.2"/>
    <property type="gene ID" value="ENSEEEG00000014700.2"/>
</dbReference>
<dbReference type="InterPro" id="IPR003599">
    <property type="entry name" value="Ig_sub"/>
</dbReference>
<dbReference type="InterPro" id="IPR036179">
    <property type="entry name" value="Ig-like_dom_sf"/>
</dbReference>
<evidence type="ECO:0000256" key="4">
    <source>
        <dbReference type="SAM" id="SignalP"/>
    </source>
</evidence>
<dbReference type="SMART" id="SM00406">
    <property type="entry name" value="IGv"/>
    <property type="match status" value="1"/>
</dbReference>
<evidence type="ECO:0000313" key="7">
    <source>
        <dbReference type="Proteomes" id="UP000314983"/>
    </source>
</evidence>
<dbReference type="Gene3D" id="2.60.40.10">
    <property type="entry name" value="Immunoglobulins"/>
    <property type="match status" value="1"/>
</dbReference>
<name>A0A4W4G3M7_ELEEL</name>
<dbReference type="PANTHER" id="PTHR22804">
    <property type="entry name" value="AGGRECAN/VERSICAN PROTEOGLYCAN"/>
    <property type="match status" value="1"/>
</dbReference>
<reference evidence="7" key="2">
    <citation type="journal article" date="2017" name="Sci. Adv.">
        <title>A tail of two voltages: Proteomic comparison of the three electric organs of the electric eel.</title>
        <authorList>
            <person name="Traeger L.L."/>
            <person name="Sabat G."/>
            <person name="Barrett-Wilt G.A."/>
            <person name="Wells G.B."/>
            <person name="Sussman M.R."/>
        </authorList>
    </citation>
    <scope>NUCLEOTIDE SEQUENCE [LARGE SCALE GENOMIC DNA]</scope>
</reference>
<accession>A0A4W4G3M7</accession>
<dbReference type="PROSITE" id="PS50835">
    <property type="entry name" value="IG_LIKE"/>
    <property type="match status" value="1"/>
</dbReference>
<dbReference type="SMART" id="SM00409">
    <property type="entry name" value="IG"/>
    <property type="match status" value="1"/>
</dbReference>
<keyword evidence="3" id="KW-0393">Immunoglobulin domain</keyword>
<reference evidence="6" key="4">
    <citation type="submission" date="2025-08" db="UniProtKB">
        <authorList>
            <consortium name="Ensembl"/>
        </authorList>
    </citation>
    <scope>IDENTIFICATION</scope>
</reference>
<dbReference type="Proteomes" id="UP000314983">
    <property type="component" value="Chromosome 10"/>
</dbReference>
<feature type="chain" id="PRO_5044265205" description="Ig-like domain-containing protein" evidence="4">
    <location>
        <begin position="25"/>
        <end position="184"/>
    </location>
</feature>
<evidence type="ECO:0000256" key="1">
    <source>
        <dbReference type="ARBA" id="ARBA00022729"/>
    </source>
</evidence>
<dbReference type="GO" id="GO:0002052">
    <property type="term" value="P:positive regulation of neuroblast proliferation"/>
    <property type="evidence" value="ECO:0007669"/>
    <property type="project" value="TreeGrafter"/>
</dbReference>
<protein>
    <recommendedName>
        <fullName evidence="5">Ig-like domain-containing protein</fullName>
    </recommendedName>
</protein>
<feature type="signal peptide" evidence="4">
    <location>
        <begin position="1"/>
        <end position="24"/>
    </location>
</feature>
<dbReference type="GO" id="GO:0010001">
    <property type="term" value="P:glial cell differentiation"/>
    <property type="evidence" value="ECO:0007669"/>
    <property type="project" value="TreeGrafter"/>
</dbReference>
<dbReference type="Pfam" id="PF07686">
    <property type="entry name" value="V-set"/>
    <property type="match status" value="1"/>
</dbReference>
<evidence type="ECO:0000256" key="3">
    <source>
        <dbReference type="ARBA" id="ARBA00023319"/>
    </source>
</evidence>
<dbReference type="GO" id="GO:0007417">
    <property type="term" value="P:central nervous system development"/>
    <property type="evidence" value="ECO:0007669"/>
    <property type="project" value="TreeGrafter"/>
</dbReference>
<dbReference type="InterPro" id="IPR013783">
    <property type="entry name" value="Ig-like_fold"/>
</dbReference>
<keyword evidence="7" id="KW-1185">Reference proteome</keyword>
<evidence type="ECO:0000256" key="2">
    <source>
        <dbReference type="ARBA" id="ARBA00023180"/>
    </source>
</evidence>
<sequence>TLQYQLKCLTLALLLSSPLRYVLSSDDSRLFQVTIPNSPPVSAVLGGSLILPCFVSSGRHAMFSLARVKWSKLSSDRETEILVAQGERMKVSELYKGRASLPGYASSSAELTLQLDGLRHNDTGFYRCEVQNGLEDAHALAQIKVKGILSICLGRAVLETWMAYQASETMRTFMVGSVIYLTSI</sequence>
<gene>
    <name evidence="6" type="primary">BCAN</name>
</gene>
<dbReference type="SUPFAM" id="SSF48726">
    <property type="entry name" value="Immunoglobulin"/>
    <property type="match status" value="1"/>
</dbReference>
<reference evidence="6" key="5">
    <citation type="submission" date="2025-09" db="UniProtKB">
        <authorList>
            <consortium name="Ensembl"/>
        </authorList>
    </citation>
    <scope>IDENTIFICATION</scope>
</reference>
<dbReference type="GO" id="GO:0001501">
    <property type="term" value="P:skeletal system development"/>
    <property type="evidence" value="ECO:0007669"/>
    <property type="project" value="TreeGrafter"/>
</dbReference>
<dbReference type="PANTHER" id="PTHR22804:SF41">
    <property type="entry name" value="BREVICAN CORE PROTEIN"/>
    <property type="match status" value="1"/>
</dbReference>